<dbReference type="InterPro" id="IPR011009">
    <property type="entry name" value="Kinase-like_dom_sf"/>
</dbReference>
<proteinExistence type="predicted"/>
<comment type="catalytic activity">
    <reaction evidence="8">
        <text>L-seryl-[protein] + ATP = O-phospho-L-seryl-[protein] + ADP + H(+)</text>
        <dbReference type="Rhea" id="RHEA:17989"/>
        <dbReference type="Rhea" id="RHEA-COMP:9863"/>
        <dbReference type="Rhea" id="RHEA-COMP:11604"/>
        <dbReference type="ChEBI" id="CHEBI:15378"/>
        <dbReference type="ChEBI" id="CHEBI:29999"/>
        <dbReference type="ChEBI" id="CHEBI:30616"/>
        <dbReference type="ChEBI" id="CHEBI:83421"/>
        <dbReference type="ChEBI" id="CHEBI:456216"/>
        <dbReference type="EC" id="2.7.11.1"/>
    </reaction>
</comment>
<evidence type="ECO:0000256" key="4">
    <source>
        <dbReference type="ARBA" id="ARBA00022741"/>
    </source>
</evidence>
<comment type="catalytic activity">
    <reaction evidence="7">
        <text>L-threonyl-[protein] + ATP = O-phospho-L-threonyl-[protein] + ADP + H(+)</text>
        <dbReference type="Rhea" id="RHEA:46608"/>
        <dbReference type="Rhea" id="RHEA-COMP:11060"/>
        <dbReference type="Rhea" id="RHEA-COMP:11605"/>
        <dbReference type="ChEBI" id="CHEBI:15378"/>
        <dbReference type="ChEBI" id="CHEBI:30013"/>
        <dbReference type="ChEBI" id="CHEBI:30616"/>
        <dbReference type="ChEBI" id="CHEBI:61977"/>
        <dbReference type="ChEBI" id="CHEBI:456216"/>
        <dbReference type="EC" id="2.7.11.1"/>
    </reaction>
</comment>
<dbReference type="OrthoDB" id="5979581at2759"/>
<evidence type="ECO:0000256" key="3">
    <source>
        <dbReference type="ARBA" id="ARBA00022679"/>
    </source>
</evidence>
<dbReference type="GO" id="GO:0000245">
    <property type="term" value="P:spliceosomal complex assembly"/>
    <property type="evidence" value="ECO:0007669"/>
    <property type="project" value="TreeGrafter"/>
</dbReference>
<gene>
    <name evidence="10" type="ORF">VM1G_11661</name>
</gene>
<evidence type="ECO:0000256" key="7">
    <source>
        <dbReference type="ARBA" id="ARBA00047899"/>
    </source>
</evidence>
<dbReference type="PANTHER" id="PTHR47634:SF9">
    <property type="entry name" value="PROTEIN KINASE DOMAIN-CONTAINING PROTEIN-RELATED"/>
    <property type="match status" value="1"/>
</dbReference>
<evidence type="ECO:0000256" key="5">
    <source>
        <dbReference type="ARBA" id="ARBA00022777"/>
    </source>
</evidence>
<dbReference type="PROSITE" id="PS50011">
    <property type="entry name" value="PROTEIN_KINASE_DOM"/>
    <property type="match status" value="1"/>
</dbReference>
<evidence type="ECO:0000256" key="6">
    <source>
        <dbReference type="ARBA" id="ARBA00022840"/>
    </source>
</evidence>
<keyword evidence="5 10" id="KW-0418">Kinase</keyword>
<organism evidence="10 11">
    <name type="scientific">Cytospora mali</name>
    <name type="common">Apple Valsa canker fungus</name>
    <name type="synonym">Valsa mali</name>
    <dbReference type="NCBI Taxonomy" id="578113"/>
    <lineage>
        <taxon>Eukaryota</taxon>
        <taxon>Fungi</taxon>
        <taxon>Dikarya</taxon>
        <taxon>Ascomycota</taxon>
        <taxon>Pezizomycotina</taxon>
        <taxon>Sordariomycetes</taxon>
        <taxon>Sordariomycetidae</taxon>
        <taxon>Diaporthales</taxon>
        <taxon>Cytosporaceae</taxon>
        <taxon>Cytospora</taxon>
    </lineage>
</organism>
<dbReference type="Proteomes" id="UP000078559">
    <property type="component" value="Chromosome 6"/>
</dbReference>
<keyword evidence="11" id="KW-1185">Reference proteome</keyword>
<dbReference type="GO" id="GO:0050684">
    <property type="term" value="P:regulation of mRNA processing"/>
    <property type="evidence" value="ECO:0007669"/>
    <property type="project" value="TreeGrafter"/>
</dbReference>
<evidence type="ECO:0000313" key="11">
    <source>
        <dbReference type="Proteomes" id="UP000078559"/>
    </source>
</evidence>
<dbReference type="EMBL" id="CM003103">
    <property type="protein sequence ID" value="KUI70243.1"/>
    <property type="molecule type" value="Genomic_DNA"/>
</dbReference>
<reference evidence="10" key="1">
    <citation type="submission" date="2014-12" db="EMBL/GenBank/DDBJ databases">
        <title>Genome Sequence of Valsa Canker Pathogens Uncovers a Specific Adaption of Colonization on Woody Bark.</title>
        <authorList>
            <person name="Yin Z."/>
            <person name="Liu H."/>
            <person name="Gao X."/>
            <person name="Li Z."/>
            <person name="Song N."/>
            <person name="Ke X."/>
            <person name="Dai Q."/>
            <person name="Wu Y."/>
            <person name="Sun Y."/>
            <person name="Xu J.-R."/>
            <person name="Kang Z.K."/>
            <person name="Wang L."/>
            <person name="Huang L."/>
        </authorList>
    </citation>
    <scope>NUCLEOTIDE SEQUENCE [LARGE SCALE GENOMIC DNA]</scope>
    <source>
        <strain evidence="10">03-8</strain>
    </source>
</reference>
<dbReference type="AlphaFoldDB" id="A0A194W2C7"/>
<dbReference type="GO" id="GO:0004674">
    <property type="term" value="F:protein serine/threonine kinase activity"/>
    <property type="evidence" value="ECO:0007669"/>
    <property type="project" value="UniProtKB-KW"/>
</dbReference>
<keyword evidence="3" id="KW-0808">Transferase</keyword>
<dbReference type="PANTHER" id="PTHR47634">
    <property type="entry name" value="PROTEIN KINASE DOMAIN-CONTAINING PROTEIN-RELATED"/>
    <property type="match status" value="1"/>
</dbReference>
<accession>A0A194W2C7</accession>
<evidence type="ECO:0000259" key="9">
    <source>
        <dbReference type="PROSITE" id="PS50011"/>
    </source>
</evidence>
<evidence type="ECO:0000256" key="2">
    <source>
        <dbReference type="ARBA" id="ARBA00022527"/>
    </source>
</evidence>
<keyword evidence="2" id="KW-0723">Serine/threonine-protein kinase</keyword>
<feature type="domain" description="Protein kinase" evidence="9">
    <location>
        <begin position="75"/>
        <end position="452"/>
    </location>
</feature>
<dbReference type="SMR" id="A0A194W2C7"/>
<dbReference type="EC" id="2.7.11.1" evidence="1"/>
<protein>
    <recommendedName>
        <fullName evidence="1">non-specific serine/threonine protein kinase</fullName>
        <ecNumber evidence="1">2.7.11.1</ecNumber>
    </recommendedName>
</protein>
<dbReference type="Gene3D" id="1.10.510.10">
    <property type="entry name" value="Transferase(Phosphotransferase) domain 1"/>
    <property type="match status" value="1"/>
</dbReference>
<keyword evidence="4" id="KW-0547">Nucleotide-binding</keyword>
<dbReference type="InterPro" id="IPR000719">
    <property type="entry name" value="Prot_kinase_dom"/>
</dbReference>
<name>A0A194W2C7_CYTMA</name>
<dbReference type="SUPFAM" id="SSF56112">
    <property type="entry name" value="Protein kinase-like (PK-like)"/>
    <property type="match status" value="1"/>
</dbReference>
<dbReference type="SMART" id="SM00220">
    <property type="entry name" value="S_TKc"/>
    <property type="match status" value="1"/>
</dbReference>
<keyword evidence="6" id="KW-0067">ATP-binding</keyword>
<dbReference type="Gene3D" id="3.30.200.20">
    <property type="entry name" value="Phosphorylase Kinase, domain 1"/>
    <property type="match status" value="1"/>
</dbReference>
<sequence length="459" mass="52119">MAASPRLNNIKNKICHMGMQCQAQAPEPPATSMVEWTTGLYPNVTDVQPHEPLDDYRPGGFHPVALGDTFRDGRYIVRHKLGFGGRATVWLVRDNQQDKWVSLKIKQSRHSKATLYQDQEIQALLALEGHYSETSQDKPRCFARLLDAFQHLGPNGKHNCLVTELVGPSMSKVIGTCSAFGETLRPDTVLRAARRLLQGIDFAHHAGVAHGGPSDVSFGNVAFTCGLALNGEEDIFVALGGQPVTTNYSGSEPLPANLPHQLVKSADWDMWTDRDEEDICLIDWGLAFPVGRVVTTLAQPIDLRSPETFFCAYFDYRHDLWRAGCAIYALYFQESPFPFQHGPDDVFIGEMVSKLGPLPEEWQPFWKDMQRMNLDSQIKDASFHLRLEEAFEERHQTIVSECQIEDEYQKDEYSDYDFQKLKCLVRTVSDLLRYRPEHRISAQQAASYIDWTDHRNEAR</sequence>
<dbReference type="InterPro" id="IPR051334">
    <property type="entry name" value="SRPK"/>
</dbReference>
<evidence type="ECO:0000256" key="8">
    <source>
        <dbReference type="ARBA" id="ARBA00048679"/>
    </source>
</evidence>
<evidence type="ECO:0000256" key="1">
    <source>
        <dbReference type="ARBA" id="ARBA00012513"/>
    </source>
</evidence>
<dbReference type="GO" id="GO:0005524">
    <property type="term" value="F:ATP binding"/>
    <property type="evidence" value="ECO:0007669"/>
    <property type="project" value="UniProtKB-KW"/>
</dbReference>
<evidence type="ECO:0000313" key="10">
    <source>
        <dbReference type="EMBL" id="KUI70243.1"/>
    </source>
</evidence>